<dbReference type="InterPro" id="IPR053006">
    <property type="entry name" value="Meiosis_regulatory"/>
</dbReference>
<reference evidence="4" key="1">
    <citation type="submission" date="2022-10" db="EMBL/GenBank/DDBJ databases">
        <title>Culturing micro-colonial fungi from biological soil crusts in the Mojave desert and describing Neophaeococcomyces mojavensis, and introducing the new genera and species Taxawa tesnikishii.</title>
        <authorList>
            <person name="Kurbessoian T."/>
            <person name="Stajich J.E."/>
        </authorList>
    </citation>
    <scope>NUCLEOTIDE SEQUENCE</scope>
    <source>
        <strain evidence="4">TK_41</strain>
    </source>
</reference>
<dbReference type="PANTHER" id="PTHR28094:SF1">
    <property type="entry name" value="MEIOTICALLY UP-REGULATED GENE 113 PROTEIN"/>
    <property type="match status" value="1"/>
</dbReference>
<feature type="compositionally biased region" description="Basic residues" evidence="1">
    <location>
        <begin position="766"/>
        <end position="775"/>
    </location>
</feature>
<feature type="compositionally biased region" description="Polar residues" evidence="1">
    <location>
        <begin position="583"/>
        <end position="598"/>
    </location>
</feature>
<dbReference type="SMART" id="SM00974">
    <property type="entry name" value="T5orf172"/>
    <property type="match status" value="1"/>
</dbReference>
<dbReference type="Pfam" id="PF10544">
    <property type="entry name" value="T5orf172"/>
    <property type="match status" value="1"/>
</dbReference>
<feature type="compositionally biased region" description="Low complexity" evidence="1">
    <location>
        <begin position="702"/>
        <end position="716"/>
    </location>
</feature>
<evidence type="ECO:0000259" key="3">
    <source>
        <dbReference type="SMART" id="SM00974"/>
    </source>
</evidence>
<dbReference type="InterPro" id="IPR018306">
    <property type="entry name" value="Phage_T5_Orf172_DNA-bd"/>
</dbReference>
<accession>A0AA38X053</accession>
<keyword evidence="5" id="KW-1185">Reference proteome</keyword>
<gene>
    <name evidence="4" type="ORF">H2200_011179</name>
</gene>
<feature type="compositionally biased region" description="Low complexity" evidence="1">
    <location>
        <begin position="572"/>
        <end position="582"/>
    </location>
</feature>
<dbReference type="EMBL" id="JAPDRK010000019">
    <property type="protein sequence ID" value="KAJ9604345.1"/>
    <property type="molecule type" value="Genomic_DNA"/>
</dbReference>
<organism evidence="4 5">
    <name type="scientific">Cladophialophora chaetospira</name>
    <dbReference type="NCBI Taxonomy" id="386627"/>
    <lineage>
        <taxon>Eukaryota</taxon>
        <taxon>Fungi</taxon>
        <taxon>Dikarya</taxon>
        <taxon>Ascomycota</taxon>
        <taxon>Pezizomycotina</taxon>
        <taxon>Eurotiomycetes</taxon>
        <taxon>Chaetothyriomycetidae</taxon>
        <taxon>Chaetothyriales</taxon>
        <taxon>Herpotrichiellaceae</taxon>
        <taxon>Cladophialophora</taxon>
    </lineage>
</organism>
<dbReference type="AlphaFoldDB" id="A0AA38X053"/>
<feature type="chain" id="PRO_5041427837" description="Bacteriophage T5 Orf172 DNA-binding domain-containing protein" evidence="2">
    <location>
        <begin position="19"/>
        <end position="808"/>
    </location>
</feature>
<dbReference type="PANTHER" id="PTHR28094">
    <property type="entry name" value="MEIOTICALLY UP-REGULATED GENE 113 PROTEIN"/>
    <property type="match status" value="1"/>
</dbReference>
<feature type="compositionally biased region" description="Polar residues" evidence="1">
    <location>
        <begin position="607"/>
        <end position="620"/>
    </location>
</feature>
<protein>
    <recommendedName>
        <fullName evidence="3">Bacteriophage T5 Orf172 DNA-binding domain-containing protein</fullName>
    </recommendedName>
</protein>
<feature type="signal peptide" evidence="2">
    <location>
        <begin position="1"/>
        <end position="18"/>
    </location>
</feature>
<dbReference type="Proteomes" id="UP001172673">
    <property type="component" value="Unassembled WGS sequence"/>
</dbReference>
<feature type="compositionally biased region" description="Polar residues" evidence="1">
    <location>
        <begin position="726"/>
        <end position="743"/>
    </location>
</feature>
<proteinExistence type="predicted"/>
<feature type="compositionally biased region" description="Basic residues" evidence="1">
    <location>
        <begin position="457"/>
        <end position="472"/>
    </location>
</feature>
<evidence type="ECO:0000256" key="1">
    <source>
        <dbReference type="SAM" id="MobiDB-lite"/>
    </source>
</evidence>
<sequence>MGLSGILFLIFLIEAVFCYCVALKMGPNRVVYLNLPFLVSRVVYLWEKLTVELRVRFLDLQRSFKAFEPGNGFECLCIIPRKKRKCMKDISDEAEIFAPILRTAILSSLGHPALPSMLRLYSRLCHCEAHQIENEANNASIKDLAERWESELKRDFMVADSASLSVGPFPPDHQPCAISIESIEFATGEDHAAPQPETPHGALLNIPEVASQDANRSLRRRNSKPSWFTAMPAEIELGKSPPFRPYSKRHKDPLHLAIVGPLTELDFAPGFVYVFSHPDQESFVKIGYTKLTKPADRWQEWRAQCKLEYTLHGTPVPTPFAKRVESLIFADLCGLRSVYSCPRCNRNHNEWFRISTERAVQVINHWVSWIAKVDPYQGATLGPRCVRWMFHDPNALTEESDRDKEQRELFSIDSNLEPWIDHSTILGKRARGASATPEIVASTDADIAAGTVTPSHNGRKGSVKAAAKRKQDKARDSSPLGDPIRNELSPPESLVSSTPLSAATRSSRRNLFQQGDQGQKAVSSSLSPPGTPALDDSSSTTSTPDAGQGLSTDVQSTPSKPSATRKQGSGRIGSRLSSRSGSVQTIFATTSVDESPSAASGGHAENVTDQFGQPLGSSSGHAEGVETATDAIPPLRLPPVPKVQNDHHEESDISVVNDNHEIQEQSSTGKDTEEGEPSSNGIPSLASAPKNDRKDGRKRSLNRTSLSRSSASITSSPKTPGRRNSHTLSAGSIETTNNENVESGSRDVSPVPATDVQSTPLAMKESKKKPARQRKDKQTANEDIEAVDPFASTSPAQRVSRRKDSSPS</sequence>
<name>A0AA38X053_9EURO</name>
<keyword evidence="2" id="KW-0732">Signal</keyword>
<evidence type="ECO:0000313" key="5">
    <source>
        <dbReference type="Proteomes" id="UP001172673"/>
    </source>
</evidence>
<evidence type="ECO:0000313" key="4">
    <source>
        <dbReference type="EMBL" id="KAJ9604345.1"/>
    </source>
</evidence>
<comment type="caution">
    <text evidence="4">The sequence shown here is derived from an EMBL/GenBank/DDBJ whole genome shotgun (WGS) entry which is preliminary data.</text>
</comment>
<feature type="region of interest" description="Disordered" evidence="1">
    <location>
        <begin position="450"/>
        <end position="808"/>
    </location>
</feature>
<feature type="compositionally biased region" description="Polar residues" evidence="1">
    <location>
        <begin position="549"/>
        <end position="567"/>
    </location>
</feature>
<feature type="compositionally biased region" description="Polar residues" evidence="1">
    <location>
        <begin position="494"/>
        <end position="528"/>
    </location>
</feature>
<evidence type="ECO:0000256" key="2">
    <source>
        <dbReference type="SAM" id="SignalP"/>
    </source>
</evidence>
<feature type="domain" description="Bacteriophage T5 Orf172 DNA-binding" evidence="3">
    <location>
        <begin position="278"/>
        <end position="366"/>
    </location>
</feature>